<accession>A0A0D0DS45</accession>
<sequence length="83" mass="9233">MHVTSWGENTCNNHVYDDTMEPVVVLVVRVPTHHNKGQDRITPSRAPAIGSDQIQTQCEGSAGRVMVMRSGYIELQRDGAVER</sequence>
<dbReference type="AlphaFoldDB" id="A0A0D0DS45"/>
<name>A0A0D0DS45_9AGAM</name>
<organism evidence="1 2">
    <name type="scientific">Paxillus rubicundulus Ve08.2h10</name>
    <dbReference type="NCBI Taxonomy" id="930991"/>
    <lineage>
        <taxon>Eukaryota</taxon>
        <taxon>Fungi</taxon>
        <taxon>Dikarya</taxon>
        <taxon>Basidiomycota</taxon>
        <taxon>Agaricomycotina</taxon>
        <taxon>Agaricomycetes</taxon>
        <taxon>Agaricomycetidae</taxon>
        <taxon>Boletales</taxon>
        <taxon>Paxilineae</taxon>
        <taxon>Paxillaceae</taxon>
        <taxon>Paxillus</taxon>
    </lineage>
</organism>
<reference evidence="2" key="2">
    <citation type="submission" date="2015-01" db="EMBL/GenBank/DDBJ databases">
        <title>Evolutionary Origins and Diversification of the Mycorrhizal Mutualists.</title>
        <authorList>
            <consortium name="DOE Joint Genome Institute"/>
            <consortium name="Mycorrhizal Genomics Consortium"/>
            <person name="Kohler A."/>
            <person name="Kuo A."/>
            <person name="Nagy L.G."/>
            <person name="Floudas D."/>
            <person name="Copeland A."/>
            <person name="Barry K.W."/>
            <person name="Cichocki N."/>
            <person name="Veneault-Fourrey C."/>
            <person name="LaButti K."/>
            <person name="Lindquist E.A."/>
            <person name="Lipzen A."/>
            <person name="Lundell T."/>
            <person name="Morin E."/>
            <person name="Murat C."/>
            <person name="Riley R."/>
            <person name="Ohm R."/>
            <person name="Sun H."/>
            <person name="Tunlid A."/>
            <person name="Henrissat B."/>
            <person name="Grigoriev I.V."/>
            <person name="Hibbett D.S."/>
            <person name="Martin F."/>
        </authorList>
    </citation>
    <scope>NUCLEOTIDE SEQUENCE [LARGE SCALE GENOMIC DNA]</scope>
    <source>
        <strain evidence="2">Ve08.2h10</strain>
    </source>
</reference>
<dbReference type="InParanoid" id="A0A0D0DS45"/>
<dbReference type="EMBL" id="KN825610">
    <property type="protein sequence ID" value="KIK82755.1"/>
    <property type="molecule type" value="Genomic_DNA"/>
</dbReference>
<proteinExistence type="predicted"/>
<reference evidence="1 2" key="1">
    <citation type="submission" date="2014-04" db="EMBL/GenBank/DDBJ databases">
        <authorList>
            <consortium name="DOE Joint Genome Institute"/>
            <person name="Kuo A."/>
            <person name="Kohler A."/>
            <person name="Jargeat P."/>
            <person name="Nagy L.G."/>
            <person name="Floudas D."/>
            <person name="Copeland A."/>
            <person name="Barry K.W."/>
            <person name="Cichocki N."/>
            <person name="Veneault-Fourrey C."/>
            <person name="LaButti K."/>
            <person name="Lindquist E.A."/>
            <person name="Lipzen A."/>
            <person name="Lundell T."/>
            <person name="Morin E."/>
            <person name="Murat C."/>
            <person name="Sun H."/>
            <person name="Tunlid A."/>
            <person name="Henrissat B."/>
            <person name="Grigoriev I.V."/>
            <person name="Hibbett D.S."/>
            <person name="Martin F."/>
            <person name="Nordberg H.P."/>
            <person name="Cantor M.N."/>
            <person name="Hua S.X."/>
        </authorList>
    </citation>
    <scope>NUCLEOTIDE SEQUENCE [LARGE SCALE GENOMIC DNA]</scope>
    <source>
        <strain evidence="1 2">Ve08.2h10</strain>
    </source>
</reference>
<dbReference type="HOGENOM" id="CLU_2543274_0_0_1"/>
<keyword evidence="2" id="KW-1185">Reference proteome</keyword>
<gene>
    <name evidence="1" type="ORF">PAXRUDRAFT_708495</name>
</gene>
<evidence type="ECO:0000313" key="1">
    <source>
        <dbReference type="EMBL" id="KIK82755.1"/>
    </source>
</evidence>
<evidence type="ECO:0000313" key="2">
    <source>
        <dbReference type="Proteomes" id="UP000054538"/>
    </source>
</evidence>
<dbReference type="Proteomes" id="UP000054538">
    <property type="component" value="Unassembled WGS sequence"/>
</dbReference>
<protein>
    <submittedName>
        <fullName evidence="1">Uncharacterized protein</fullName>
    </submittedName>
</protein>